<feature type="chain" id="PRO_5004771696" description="ABC transporter substrate-binding protein" evidence="2">
    <location>
        <begin position="31"/>
        <end position="331"/>
    </location>
</feature>
<dbReference type="EMBL" id="AYXT01000009">
    <property type="protein sequence ID" value="ETF02730.1"/>
    <property type="molecule type" value="Genomic_DNA"/>
</dbReference>
<dbReference type="SUPFAM" id="SSF53850">
    <property type="entry name" value="Periplasmic binding protein-like II"/>
    <property type="match status" value="1"/>
</dbReference>
<evidence type="ECO:0000313" key="3">
    <source>
        <dbReference type="EMBL" id="ETF02730.1"/>
    </source>
</evidence>
<dbReference type="Gene3D" id="3.40.190.10">
    <property type="entry name" value="Periplasmic binding protein-like II"/>
    <property type="match status" value="1"/>
</dbReference>
<dbReference type="InterPro" id="IPR042100">
    <property type="entry name" value="Bug_dom1"/>
</dbReference>
<evidence type="ECO:0000313" key="4">
    <source>
        <dbReference type="Proteomes" id="UP000018733"/>
    </source>
</evidence>
<dbReference type="RefSeq" id="WP_024004526.1">
    <property type="nucleotide sequence ID" value="NZ_KI650979.1"/>
</dbReference>
<evidence type="ECO:0000256" key="1">
    <source>
        <dbReference type="ARBA" id="ARBA00006987"/>
    </source>
</evidence>
<dbReference type="STRING" id="1424334.W822_07740"/>
<evidence type="ECO:0000256" key="2">
    <source>
        <dbReference type="SAM" id="SignalP"/>
    </source>
</evidence>
<dbReference type="CDD" id="cd07012">
    <property type="entry name" value="PBP2_Bug_TTT"/>
    <property type="match status" value="1"/>
</dbReference>
<evidence type="ECO:0008006" key="5">
    <source>
        <dbReference type="Google" id="ProtNLM"/>
    </source>
</evidence>
<dbReference type="AlphaFoldDB" id="V8QTT1"/>
<keyword evidence="2" id="KW-0732">Signal</keyword>
<comment type="similarity">
    <text evidence="1">Belongs to the UPF0065 (bug) family.</text>
</comment>
<organism evidence="3 4">
    <name type="scientific">Advenella kashmirensis W13003</name>
    <dbReference type="NCBI Taxonomy" id="1424334"/>
    <lineage>
        <taxon>Bacteria</taxon>
        <taxon>Pseudomonadati</taxon>
        <taxon>Pseudomonadota</taxon>
        <taxon>Betaproteobacteria</taxon>
        <taxon>Burkholderiales</taxon>
        <taxon>Alcaligenaceae</taxon>
    </lineage>
</organism>
<sequence length="331" mass="35578">MDLRIKCWAGWAFVLSVVMFSGLDAQMVYAADDTFPSKPITIVVHTGAGSSTDIFARELAQSAGKVFGKPVVVVNRPGGSGATQMAFIKSAAPDGYTVGVNTASHLTAMQTNLKGVYKWQDFSWITLNQLDPYITVVAADSPYKTMKDLVEAGKKEGVNLKVGGFGTVGAAHNIAFNLLADKAKMPFTWVSYTGGPQAMTALLGKHIDVVNTNPGPALQFAEAGRIRILGILDDTRADSLPQVPTYAEAGYPVDSSWKQIRGIFGPKEIPAEIQKKLADGFFKAMQTPAFQKYMKETAQIAGTQGPTEYPAFVEKMDGIGSDWLKKLGLAK</sequence>
<proteinExistence type="inferred from homology"/>
<keyword evidence="4" id="KW-1185">Reference proteome</keyword>
<dbReference type="PANTHER" id="PTHR42928">
    <property type="entry name" value="TRICARBOXYLATE-BINDING PROTEIN"/>
    <property type="match status" value="1"/>
</dbReference>
<comment type="caution">
    <text evidence="3">The sequence shown here is derived from an EMBL/GenBank/DDBJ whole genome shotgun (WGS) entry which is preliminary data.</text>
</comment>
<dbReference type="HOGENOM" id="CLU_045683_0_2_4"/>
<dbReference type="PIRSF" id="PIRSF017082">
    <property type="entry name" value="YflP"/>
    <property type="match status" value="1"/>
</dbReference>
<feature type="signal peptide" evidence="2">
    <location>
        <begin position="1"/>
        <end position="30"/>
    </location>
</feature>
<dbReference type="eggNOG" id="COG3181">
    <property type="taxonomic scope" value="Bacteria"/>
</dbReference>
<accession>V8QTT1</accession>
<name>V8QTT1_9BURK</name>
<dbReference type="Proteomes" id="UP000018733">
    <property type="component" value="Unassembled WGS sequence"/>
</dbReference>
<dbReference type="PANTHER" id="PTHR42928:SF5">
    <property type="entry name" value="BLR1237 PROTEIN"/>
    <property type="match status" value="1"/>
</dbReference>
<dbReference type="Pfam" id="PF03401">
    <property type="entry name" value="TctC"/>
    <property type="match status" value="1"/>
</dbReference>
<dbReference type="Gene3D" id="3.40.190.150">
    <property type="entry name" value="Bordetella uptake gene, domain 1"/>
    <property type="match status" value="1"/>
</dbReference>
<reference evidence="3 4" key="1">
    <citation type="journal article" date="2014" name="Genome Announc.">
        <title>Draft Genome Sequence of Advenella kashmirensis Strain W13003, a Polycyclic Aromatic Hydrocarbon-Degrading Bacterium.</title>
        <authorList>
            <person name="Wang X."/>
            <person name="Jin D."/>
            <person name="Zhou L."/>
            <person name="Wu L."/>
            <person name="An W."/>
            <person name="Zhao L."/>
        </authorList>
    </citation>
    <scope>NUCLEOTIDE SEQUENCE [LARGE SCALE GENOMIC DNA]</scope>
    <source>
        <strain evidence="3 4">W13003</strain>
    </source>
</reference>
<protein>
    <recommendedName>
        <fullName evidence="5">ABC transporter substrate-binding protein</fullName>
    </recommendedName>
</protein>
<dbReference type="InterPro" id="IPR005064">
    <property type="entry name" value="BUG"/>
</dbReference>
<dbReference type="PATRIC" id="fig|1424334.3.peg.1548"/>
<gene>
    <name evidence="3" type="ORF">W822_07740</name>
</gene>